<accession>A0A1C2J5J9</accession>
<reference evidence="1" key="1">
    <citation type="journal article" date="2016" name="Int. J. Mol. Sci.">
        <title>Comparative genomics of the extreme acidophile Acidithiobacillus thiooxidans reveals intraspecific divergence and niche adaptation.</title>
        <authorList>
            <person name="Zhang X."/>
            <person name="Feng X."/>
            <person name="Tao J."/>
            <person name="Ma L."/>
            <person name="Xiao Y."/>
            <person name="Liang Y."/>
            <person name="Liu X."/>
            <person name="Yin H."/>
        </authorList>
    </citation>
    <scope>NUCLEOTIDE SEQUENCE [LARGE SCALE GENOMIC DNA]</scope>
    <source>
        <strain evidence="1">DXS-W</strain>
    </source>
</reference>
<organism evidence="1 2">
    <name type="scientific">Acidithiobacillus thiooxidans</name>
    <name type="common">Thiobacillus thiooxidans</name>
    <dbReference type="NCBI Taxonomy" id="930"/>
    <lineage>
        <taxon>Bacteria</taxon>
        <taxon>Pseudomonadati</taxon>
        <taxon>Pseudomonadota</taxon>
        <taxon>Acidithiobacillia</taxon>
        <taxon>Acidithiobacillales</taxon>
        <taxon>Acidithiobacillaceae</taxon>
        <taxon>Acidithiobacillus</taxon>
    </lineage>
</organism>
<keyword evidence="2" id="KW-1185">Reference proteome</keyword>
<proteinExistence type="predicted"/>
<name>A0A1C2J5J9_ACITH</name>
<evidence type="ECO:0000313" key="1">
    <source>
        <dbReference type="EMBL" id="OCX72514.1"/>
    </source>
</evidence>
<evidence type="ECO:0000313" key="2">
    <source>
        <dbReference type="Proteomes" id="UP000095008"/>
    </source>
</evidence>
<dbReference type="RefSeq" id="WP_031572984.1">
    <property type="nucleotide sequence ID" value="NZ_JABBDW010000008.1"/>
</dbReference>
<dbReference type="EMBL" id="LWRY01000109">
    <property type="protein sequence ID" value="OCX72514.1"/>
    <property type="molecule type" value="Genomic_DNA"/>
</dbReference>
<dbReference type="AlphaFoldDB" id="A0A1C2J5J9"/>
<sequence length="172" mass="19338">MYEQQTETVIQPTETLVQAIVVRFFSQVFQVAVLEAQGVASNRQDNWPDMILVNGRFQKDPAAAVSWLREFIGGIAQTLHRLPSLGHKANQQEVIDLYCDLDLQRAERVAVGAAIYQVLESMNDLDVPVLDVLESWFQLDKRTDSDIAWLMDTTAHMFVADSLPTIFSRAAG</sequence>
<comment type="caution">
    <text evidence="1">The sequence shown here is derived from an EMBL/GenBank/DDBJ whole genome shotgun (WGS) entry which is preliminary data.</text>
</comment>
<gene>
    <name evidence="1" type="ORF">A6M23_09740</name>
</gene>
<dbReference type="Proteomes" id="UP000095008">
    <property type="component" value="Unassembled WGS sequence"/>
</dbReference>
<protein>
    <submittedName>
        <fullName evidence="1">Uncharacterized protein</fullName>
    </submittedName>
</protein>